<reference evidence="3" key="1">
    <citation type="submission" date="2016-03" db="EMBL/GenBank/DDBJ databases">
        <title>Draft genome sequence of Paenibacillus glacialis DSM 22343.</title>
        <authorList>
            <person name="Shin S.-K."/>
            <person name="Yi H."/>
        </authorList>
    </citation>
    <scope>NUCLEOTIDE SEQUENCE [LARGE SCALE GENOMIC DNA]</scope>
    <source>
        <strain evidence="3">CCUG 60099</strain>
    </source>
</reference>
<protein>
    <submittedName>
        <fullName evidence="2">Uncharacterized protein</fullName>
    </submittedName>
</protein>
<keyword evidence="1" id="KW-0472">Membrane</keyword>
<keyword evidence="1" id="KW-1133">Transmembrane helix</keyword>
<feature type="transmembrane region" description="Helical" evidence="1">
    <location>
        <begin position="70"/>
        <end position="88"/>
    </location>
</feature>
<accession>A0ABX2XLD4</accession>
<name>A0ABX2XLD4_9FLAO</name>
<keyword evidence="1" id="KW-0812">Transmembrane</keyword>
<feature type="transmembrane region" description="Helical" evidence="1">
    <location>
        <begin position="7"/>
        <end position="24"/>
    </location>
</feature>
<proteinExistence type="predicted"/>
<dbReference type="Proteomes" id="UP000093343">
    <property type="component" value="Unassembled WGS sequence"/>
</dbReference>
<dbReference type="RefSeq" id="WP_065448611.1">
    <property type="nucleotide sequence ID" value="NZ_LVEN01000010.1"/>
</dbReference>
<comment type="caution">
    <text evidence="2">The sequence shown here is derived from an EMBL/GenBank/DDBJ whole genome shotgun (WGS) entry which is preliminary data.</text>
</comment>
<sequence length="91" mass="10505">MTNIRPEIKTILFFIFYFVIAFIAEKTSPSGVCTPGFGFLLFLLSIPVSIIYSSSLYYKYYKSENKQYLNSIYIISGIWVLLFIFLSLSNS</sequence>
<gene>
    <name evidence="2" type="ORF">FLP_05980</name>
</gene>
<evidence type="ECO:0000256" key="1">
    <source>
        <dbReference type="SAM" id="Phobius"/>
    </source>
</evidence>
<keyword evidence="3" id="KW-1185">Reference proteome</keyword>
<evidence type="ECO:0000313" key="3">
    <source>
        <dbReference type="Proteomes" id="UP000093343"/>
    </source>
</evidence>
<dbReference type="EMBL" id="LVEN01000010">
    <property type="protein sequence ID" value="OCB76240.1"/>
    <property type="molecule type" value="Genomic_DNA"/>
</dbReference>
<organism evidence="2 3">
    <name type="scientific">Flavobacterium piscis</name>
    <dbReference type="NCBI Taxonomy" id="1114874"/>
    <lineage>
        <taxon>Bacteria</taxon>
        <taxon>Pseudomonadati</taxon>
        <taxon>Bacteroidota</taxon>
        <taxon>Flavobacteriia</taxon>
        <taxon>Flavobacteriales</taxon>
        <taxon>Flavobacteriaceae</taxon>
        <taxon>Flavobacterium</taxon>
    </lineage>
</organism>
<feature type="transmembrane region" description="Helical" evidence="1">
    <location>
        <begin position="36"/>
        <end position="58"/>
    </location>
</feature>
<evidence type="ECO:0000313" key="2">
    <source>
        <dbReference type="EMBL" id="OCB76240.1"/>
    </source>
</evidence>